<sequence length="585" mass="62520">MVWAIFLITIGLLASNRVRIDVIGLFVLLALGLTRTLSPTQLFSGFSSDAVLLIAGMLAMGEGLVRAGVTAKMAQWLKVIGSGHERRSAIMLMILAGLPSAFISDVGLVGLFIPVVQALRTRTNIPVRHLLMPLGVAATLGGLLTMVGSAGNIVANQALEAAHLKPLGIFSITPLGLILLVVGIVFMTGAGPRLMPRGEAPVEMAIEHWRTYLSELTVLPDWPYVGKSLKEVPVFADAGVTVVRVFRQNEALPARADTVLQIGDRLTVTGTAESIMALAKVSHGLRLTGEAPSLTREDLRVWEVLVGHRNPWIGHTLIDLDVRRRYHIGILGLYREGQLLSRHLGRITLRAGDILLMESATEALTTIQHMHGFIVLNQMDWQPPVRGGAIGLAPAILVGSLLLAALNLIPLRVAVALGVFLMAVFNILPMTDAYRAIEWRIVVFVAGMLPLGTALIQSGITHQIVEGLYYIMGTTLPGWALIGLLFALSAILTQVLSNIATVLVLAPVAIELARQLGVAPAPLVLAVVVAVSASPLTPLANKVDLLIMGPGGYRYGDFLRVGAPLTILLGIVSMVLIPAFFPFRG</sequence>
<dbReference type="PANTHER" id="PTHR43652:SF2">
    <property type="entry name" value="BASIC AMINO ACID ANTIPORTER YFCC-RELATED"/>
    <property type="match status" value="1"/>
</dbReference>
<accession>G8TY73</accession>
<dbReference type="HOGENOM" id="CLU_005170_6_1_9"/>
<evidence type="ECO:0000313" key="10">
    <source>
        <dbReference type="Proteomes" id="UP000005439"/>
    </source>
</evidence>
<evidence type="ECO:0000256" key="1">
    <source>
        <dbReference type="ARBA" id="ARBA00004141"/>
    </source>
</evidence>
<dbReference type="GO" id="GO:0008324">
    <property type="term" value="F:monoatomic cation transmembrane transporter activity"/>
    <property type="evidence" value="ECO:0007669"/>
    <property type="project" value="InterPro"/>
</dbReference>
<keyword evidence="3 7" id="KW-0812">Transmembrane</keyword>
<dbReference type="PATRIC" id="fig|679936.5.peg.429"/>
<comment type="subcellular location">
    <subcellularLocation>
        <location evidence="1">Membrane</location>
        <topology evidence="1">Multi-pass membrane protein</topology>
    </subcellularLocation>
</comment>
<evidence type="ECO:0000313" key="9">
    <source>
        <dbReference type="EMBL" id="AEW03980.1"/>
    </source>
</evidence>
<dbReference type="Gene3D" id="3.30.70.1450">
    <property type="entry name" value="Regulator of K+ conductance, C-terminal domain"/>
    <property type="match status" value="2"/>
</dbReference>
<feature type="transmembrane region" description="Helical" evidence="7">
    <location>
        <begin position="411"/>
        <end position="429"/>
    </location>
</feature>
<proteinExistence type="predicted"/>
<feature type="transmembrane region" description="Helical" evidence="7">
    <location>
        <begin position="20"/>
        <end position="38"/>
    </location>
</feature>
<name>G8TY73_SULAD</name>
<evidence type="ECO:0000256" key="2">
    <source>
        <dbReference type="ARBA" id="ARBA00022448"/>
    </source>
</evidence>
<keyword evidence="2" id="KW-0813">Transport</keyword>
<evidence type="ECO:0000256" key="3">
    <source>
        <dbReference type="ARBA" id="ARBA00022692"/>
    </source>
</evidence>
<evidence type="ECO:0000256" key="7">
    <source>
        <dbReference type="SAM" id="Phobius"/>
    </source>
</evidence>
<feature type="domain" description="RCK C-terminal" evidence="8">
    <location>
        <begin position="200"/>
        <end position="284"/>
    </location>
</feature>
<reference evidence="9 10" key="2">
    <citation type="journal article" date="2012" name="Stand. Genomic Sci.">
        <title>Complete genome sequence of the moderately thermophilic mineral-sulfide-oxidizing firmicute Sulfobacillus acidophilus type strain (NAL(T)).</title>
        <authorList>
            <person name="Anderson I."/>
            <person name="Chertkov O."/>
            <person name="Chen A."/>
            <person name="Saunders E."/>
            <person name="Lapidus A."/>
            <person name="Nolan M."/>
            <person name="Lucas S."/>
            <person name="Hammon N."/>
            <person name="Deshpande S."/>
            <person name="Cheng J.F."/>
            <person name="Han C."/>
            <person name="Tapia R."/>
            <person name="Goodwin L.A."/>
            <person name="Pitluck S."/>
            <person name="Liolios K."/>
            <person name="Pagani I."/>
            <person name="Ivanova N."/>
            <person name="Mikhailova N."/>
            <person name="Pati A."/>
            <person name="Palaniappan K."/>
            <person name="Land M."/>
            <person name="Pan C."/>
            <person name="Rohde M."/>
            <person name="Pukall R."/>
            <person name="Goker M."/>
            <person name="Detter J.C."/>
            <person name="Woyke T."/>
            <person name="Bristow J."/>
            <person name="Eisen J.A."/>
            <person name="Markowitz V."/>
            <person name="Hugenholtz P."/>
            <person name="Kyrpides N.C."/>
            <person name="Klenk H.P."/>
            <person name="Mavromatis K."/>
        </authorList>
    </citation>
    <scope>NUCLEOTIDE SEQUENCE [LARGE SCALE GENOMIC DNA]</scope>
    <source>
        <strain evidence="10">ATCC 700253 / DSM 10332 / NAL</strain>
    </source>
</reference>
<dbReference type="GO" id="GO:0006813">
    <property type="term" value="P:potassium ion transport"/>
    <property type="evidence" value="ECO:0007669"/>
    <property type="project" value="InterPro"/>
</dbReference>
<organism evidence="9 10">
    <name type="scientific">Sulfobacillus acidophilus (strain ATCC 700253 / DSM 10332 / NAL)</name>
    <dbReference type="NCBI Taxonomy" id="679936"/>
    <lineage>
        <taxon>Bacteria</taxon>
        <taxon>Bacillati</taxon>
        <taxon>Bacillota</taxon>
        <taxon>Clostridia</taxon>
        <taxon>Eubacteriales</taxon>
        <taxon>Clostridiales Family XVII. Incertae Sedis</taxon>
        <taxon>Sulfobacillus</taxon>
    </lineage>
</organism>
<protein>
    <submittedName>
        <fullName evidence="9">TrkA-C domain protein</fullName>
    </submittedName>
</protein>
<dbReference type="InterPro" id="IPR004680">
    <property type="entry name" value="Cit_transptr-like_dom"/>
</dbReference>
<keyword evidence="4" id="KW-0677">Repeat</keyword>
<feature type="transmembrane region" description="Helical" evidence="7">
    <location>
        <begin position="167"/>
        <end position="187"/>
    </location>
</feature>
<dbReference type="InterPro" id="IPR051679">
    <property type="entry name" value="DASS-Related_Transporters"/>
</dbReference>
<dbReference type="GO" id="GO:0005886">
    <property type="term" value="C:plasma membrane"/>
    <property type="evidence" value="ECO:0007669"/>
    <property type="project" value="TreeGrafter"/>
</dbReference>
<dbReference type="AlphaFoldDB" id="G8TY73"/>
<dbReference type="STRING" id="679936.Sulac_0419"/>
<dbReference type="Pfam" id="PF02080">
    <property type="entry name" value="TrkA_C"/>
    <property type="match status" value="1"/>
</dbReference>
<feature type="transmembrane region" description="Helical" evidence="7">
    <location>
        <begin position="134"/>
        <end position="155"/>
    </location>
</feature>
<evidence type="ECO:0000256" key="4">
    <source>
        <dbReference type="ARBA" id="ARBA00022737"/>
    </source>
</evidence>
<dbReference type="Pfam" id="PF03600">
    <property type="entry name" value="CitMHS"/>
    <property type="match status" value="1"/>
</dbReference>
<dbReference type="PROSITE" id="PS51202">
    <property type="entry name" value="RCK_C"/>
    <property type="match status" value="2"/>
</dbReference>
<dbReference type="PANTHER" id="PTHR43652">
    <property type="entry name" value="BASIC AMINO ACID ANTIPORTER YFCC-RELATED"/>
    <property type="match status" value="1"/>
</dbReference>
<dbReference type="InterPro" id="IPR036721">
    <property type="entry name" value="RCK_C_sf"/>
</dbReference>
<reference evidence="10" key="1">
    <citation type="submission" date="2011-12" db="EMBL/GenBank/DDBJ databases">
        <title>The complete genome of chromosome of Sulfobacillus acidophilus DSM 10332.</title>
        <authorList>
            <person name="Lucas S."/>
            <person name="Han J."/>
            <person name="Lapidus A."/>
            <person name="Bruce D."/>
            <person name="Goodwin L."/>
            <person name="Pitluck S."/>
            <person name="Peters L."/>
            <person name="Kyrpides N."/>
            <person name="Mavromatis K."/>
            <person name="Ivanova N."/>
            <person name="Mikhailova N."/>
            <person name="Chertkov O."/>
            <person name="Saunders E."/>
            <person name="Detter J.C."/>
            <person name="Tapia R."/>
            <person name="Han C."/>
            <person name="Land M."/>
            <person name="Hauser L."/>
            <person name="Markowitz V."/>
            <person name="Cheng J.-F."/>
            <person name="Hugenholtz P."/>
            <person name="Woyke T."/>
            <person name="Wu D."/>
            <person name="Pukall R."/>
            <person name="Gehrich-Schroeter G."/>
            <person name="Schneider S."/>
            <person name="Klenk H.-P."/>
            <person name="Eisen J.A."/>
        </authorList>
    </citation>
    <scope>NUCLEOTIDE SEQUENCE [LARGE SCALE GENOMIC DNA]</scope>
    <source>
        <strain evidence="10">ATCC 700253 / DSM 10332 / NAL</strain>
    </source>
</reference>
<gene>
    <name evidence="9" type="ordered locus">Sulac_0419</name>
</gene>
<feature type="transmembrane region" description="Helical" evidence="7">
    <location>
        <begin position="558"/>
        <end position="581"/>
    </location>
</feature>
<keyword evidence="6 7" id="KW-0472">Membrane</keyword>
<feature type="transmembrane region" description="Helical" evidence="7">
    <location>
        <begin position="89"/>
        <end position="113"/>
    </location>
</feature>
<keyword evidence="5 7" id="KW-1133">Transmembrane helix</keyword>
<dbReference type="Proteomes" id="UP000005439">
    <property type="component" value="Chromosome"/>
</dbReference>
<evidence type="ECO:0000259" key="8">
    <source>
        <dbReference type="PROSITE" id="PS51202"/>
    </source>
</evidence>
<feature type="transmembrane region" description="Helical" evidence="7">
    <location>
        <begin position="480"/>
        <end position="506"/>
    </location>
</feature>
<dbReference type="EMBL" id="CP003179">
    <property type="protein sequence ID" value="AEW03980.1"/>
    <property type="molecule type" value="Genomic_DNA"/>
</dbReference>
<feature type="transmembrane region" description="Helical" evidence="7">
    <location>
        <begin position="50"/>
        <end position="69"/>
    </location>
</feature>
<dbReference type="SUPFAM" id="SSF116726">
    <property type="entry name" value="TrkA C-terminal domain-like"/>
    <property type="match status" value="2"/>
</dbReference>
<keyword evidence="10" id="KW-1185">Reference proteome</keyword>
<dbReference type="InterPro" id="IPR006037">
    <property type="entry name" value="RCK_C"/>
</dbReference>
<feature type="transmembrane region" description="Helical" evidence="7">
    <location>
        <begin position="441"/>
        <end position="460"/>
    </location>
</feature>
<evidence type="ECO:0000256" key="5">
    <source>
        <dbReference type="ARBA" id="ARBA00022989"/>
    </source>
</evidence>
<dbReference type="KEGG" id="sap:Sulac_0419"/>
<feature type="transmembrane region" description="Helical" evidence="7">
    <location>
        <begin position="518"/>
        <end position="538"/>
    </location>
</feature>
<evidence type="ECO:0000256" key="6">
    <source>
        <dbReference type="ARBA" id="ARBA00023136"/>
    </source>
</evidence>
<feature type="domain" description="RCK C-terminal" evidence="8">
    <location>
        <begin position="289"/>
        <end position="373"/>
    </location>
</feature>